<dbReference type="EMBL" id="KZ309443">
    <property type="protein sequence ID" value="KAG8238826.1"/>
    <property type="molecule type" value="Genomic_DNA"/>
</dbReference>
<sequence>MGQKRMQTWLVSWGGEMRTWKLSYEVMISGQIRWKHIDQLHSRSGVTDDKPTPTMANQEQEVEFNFLTDEFYLFCTPCYQTDQHVGKKGGIRGSARGMHGWLVEGGRTGSKGRNGC</sequence>
<proteinExistence type="predicted"/>
<reference evidence="1" key="2">
    <citation type="submission" date="2017-10" db="EMBL/GenBank/DDBJ databases">
        <title>Ladona fulva Genome sequencing and assembly.</title>
        <authorList>
            <person name="Murali S."/>
            <person name="Richards S."/>
            <person name="Bandaranaike D."/>
            <person name="Bellair M."/>
            <person name="Blankenburg K."/>
            <person name="Chao H."/>
            <person name="Dinh H."/>
            <person name="Doddapaneni H."/>
            <person name="Dugan-Rocha S."/>
            <person name="Elkadiri S."/>
            <person name="Gnanaolivu R."/>
            <person name="Hernandez B."/>
            <person name="Skinner E."/>
            <person name="Javaid M."/>
            <person name="Lee S."/>
            <person name="Li M."/>
            <person name="Ming W."/>
            <person name="Munidasa M."/>
            <person name="Muniz J."/>
            <person name="Nguyen L."/>
            <person name="Hughes D."/>
            <person name="Osuji N."/>
            <person name="Pu L.-L."/>
            <person name="Puazo M."/>
            <person name="Qu C."/>
            <person name="Quiroz J."/>
            <person name="Raj R."/>
            <person name="Weissenberger G."/>
            <person name="Xin Y."/>
            <person name="Zou X."/>
            <person name="Han Y."/>
            <person name="Worley K."/>
            <person name="Muzny D."/>
            <person name="Gibbs R."/>
        </authorList>
    </citation>
    <scope>NUCLEOTIDE SEQUENCE</scope>
    <source>
        <strain evidence="1">Sampled in the wild</strain>
    </source>
</reference>
<dbReference type="Proteomes" id="UP000792457">
    <property type="component" value="Unassembled WGS sequence"/>
</dbReference>
<gene>
    <name evidence="1" type="ORF">J437_LFUL018581</name>
</gene>
<comment type="caution">
    <text evidence="1">The sequence shown here is derived from an EMBL/GenBank/DDBJ whole genome shotgun (WGS) entry which is preliminary data.</text>
</comment>
<accession>A0A8K0KS30</accession>
<name>A0A8K0KS30_LADFU</name>
<organism evidence="1 2">
    <name type="scientific">Ladona fulva</name>
    <name type="common">Scarce chaser dragonfly</name>
    <name type="synonym">Libellula fulva</name>
    <dbReference type="NCBI Taxonomy" id="123851"/>
    <lineage>
        <taxon>Eukaryota</taxon>
        <taxon>Metazoa</taxon>
        <taxon>Ecdysozoa</taxon>
        <taxon>Arthropoda</taxon>
        <taxon>Hexapoda</taxon>
        <taxon>Insecta</taxon>
        <taxon>Pterygota</taxon>
        <taxon>Palaeoptera</taxon>
        <taxon>Odonata</taxon>
        <taxon>Epiprocta</taxon>
        <taxon>Anisoptera</taxon>
        <taxon>Libelluloidea</taxon>
        <taxon>Libellulidae</taxon>
        <taxon>Ladona</taxon>
    </lineage>
</organism>
<reference evidence="1" key="1">
    <citation type="submission" date="2013-04" db="EMBL/GenBank/DDBJ databases">
        <authorList>
            <person name="Qu J."/>
            <person name="Murali S.C."/>
            <person name="Bandaranaike D."/>
            <person name="Bellair M."/>
            <person name="Blankenburg K."/>
            <person name="Chao H."/>
            <person name="Dinh H."/>
            <person name="Doddapaneni H."/>
            <person name="Downs B."/>
            <person name="Dugan-Rocha S."/>
            <person name="Elkadiri S."/>
            <person name="Gnanaolivu R.D."/>
            <person name="Hernandez B."/>
            <person name="Javaid M."/>
            <person name="Jayaseelan J.C."/>
            <person name="Lee S."/>
            <person name="Li M."/>
            <person name="Ming W."/>
            <person name="Munidasa M."/>
            <person name="Muniz J."/>
            <person name="Nguyen L."/>
            <person name="Ongeri F."/>
            <person name="Osuji N."/>
            <person name="Pu L.-L."/>
            <person name="Puazo M."/>
            <person name="Qu C."/>
            <person name="Quiroz J."/>
            <person name="Raj R."/>
            <person name="Weissenberger G."/>
            <person name="Xin Y."/>
            <person name="Zou X."/>
            <person name="Han Y."/>
            <person name="Richards S."/>
            <person name="Worley K."/>
            <person name="Muzny D."/>
            <person name="Gibbs R."/>
        </authorList>
    </citation>
    <scope>NUCLEOTIDE SEQUENCE</scope>
    <source>
        <strain evidence="1">Sampled in the wild</strain>
    </source>
</reference>
<keyword evidence="2" id="KW-1185">Reference proteome</keyword>
<dbReference type="AlphaFoldDB" id="A0A8K0KS30"/>
<evidence type="ECO:0000313" key="1">
    <source>
        <dbReference type="EMBL" id="KAG8238826.1"/>
    </source>
</evidence>
<protein>
    <submittedName>
        <fullName evidence="1">Uncharacterized protein</fullName>
    </submittedName>
</protein>
<evidence type="ECO:0000313" key="2">
    <source>
        <dbReference type="Proteomes" id="UP000792457"/>
    </source>
</evidence>